<dbReference type="Gene3D" id="3.30.750.24">
    <property type="entry name" value="STAS domain"/>
    <property type="match status" value="1"/>
</dbReference>
<accession>E4X6Q0</accession>
<dbReference type="InterPro" id="IPR036513">
    <property type="entry name" value="STAS_dom_sf"/>
</dbReference>
<dbReference type="InterPro" id="IPR001902">
    <property type="entry name" value="SLC26A/SulP_fam"/>
</dbReference>
<dbReference type="Proteomes" id="UP000001307">
    <property type="component" value="Unassembled WGS sequence"/>
</dbReference>
<dbReference type="OrthoDB" id="288203at2759"/>
<protein>
    <recommendedName>
        <fullName evidence="6">STAS domain-containing protein</fullName>
    </recommendedName>
</protein>
<sequence length="426" mass="45741">MVALLMSLGESKYYDAIIGFSTLATLLALKHARIQFADPKEGDSTVVRILRKILWTIATLRNAFVLGITSAILYTSGNNCPFADEVIDLNVTDPNAKDCITPTTISAISLPPIAFPDTNIELESGASAGILDMLTALGSGIIIVPFVAILQSIGIGKSLAERGNYQVNARNDFLAIGTGCFSRSSLNFESNAATQAGNLITAVVVMVSAVLLAEYFRWIPTAALAAVIMAAVGSMFDFAAVKEVWTLSKVESIPMILTFALSCVDFRIGIVVGIVTHIGMLLYAQNSPKITVASGPNKNFTLKVAHGIAFPVCETLLDRVNTLLKEEEMINLLVLDLNGVYMGDSSAARTLAKICNKMEEKEIKFKIVNCNETLSEMLKKFDIEVSDELPQYNGHASVTASSKLLAYNSRTASLAGSATNIHLSKE</sequence>
<dbReference type="InterPro" id="IPR002645">
    <property type="entry name" value="STAS_dom"/>
</dbReference>
<evidence type="ECO:0000256" key="3">
    <source>
        <dbReference type="ARBA" id="ARBA00022989"/>
    </source>
</evidence>
<dbReference type="InterPro" id="IPR011547">
    <property type="entry name" value="SLC26A/SulP_dom"/>
</dbReference>
<dbReference type="PANTHER" id="PTHR11814">
    <property type="entry name" value="SULFATE TRANSPORTER"/>
    <property type="match status" value="1"/>
</dbReference>
<dbReference type="EMBL" id="FN653027">
    <property type="protein sequence ID" value="CBY07874.1"/>
    <property type="molecule type" value="Genomic_DNA"/>
</dbReference>
<feature type="transmembrane region" description="Helical" evidence="5">
    <location>
        <begin position="253"/>
        <end position="284"/>
    </location>
</feature>
<keyword evidence="4 5" id="KW-0472">Membrane</keyword>
<dbReference type="CDD" id="cd07042">
    <property type="entry name" value="STAS_SulP_like_sulfate_transporter"/>
    <property type="match status" value="1"/>
</dbReference>
<keyword evidence="3 5" id="KW-1133">Transmembrane helix</keyword>
<evidence type="ECO:0000313" key="8">
    <source>
        <dbReference type="Proteomes" id="UP000001307"/>
    </source>
</evidence>
<evidence type="ECO:0000256" key="1">
    <source>
        <dbReference type="ARBA" id="ARBA00004141"/>
    </source>
</evidence>
<name>E4X6Q0_OIKDI</name>
<dbReference type="Pfam" id="PF01740">
    <property type="entry name" value="STAS"/>
    <property type="match status" value="1"/>
</dbReference>
<feature type="transmembrane region" description="Helical" evidence="5">
    <location>
        <begin position="222"/>
        <end position="241"/>
    </location>
</feature>
<evidence type="ECO:0000256" key="5">
    <source>
        <dbReference type="SAM" id="Phobius"/>
    </source>
</evidence>
<dbReference type="InParanoid" id="E4X6Q0"/>
<keyword evidence="2 5" id="KW-0812">Transmembrane</keyword>
<gene>
    <name evidence="7" type="ORF">GSOID_T00003232001</name>
</gene>
<feature type="transmembrane region" description="Helical" evidence="5">
    <location>
        <begin position="53"/>
        <end position="74"/>
    </location>
</feature>
<evidence type="ECO:0000256" key="4">
    <source>
        <dbReference type="ARBA" id="ARBA00023136"/>
    </source>
</evidence>
<feature type="domain" description="STAS" evidence="6">
    <location>
        <begin position="302"/>
        <end position="405"/>
    </location>
</feature>
<dbReference type="SUPFAM" id="SSF52091">
    <property type="entry name" value="SpoIIaa-like"/>
    <property type="match status" value="1"/>
</dbReference>
<dbReference type="GO" id="GO:0055085">
    <property type="term" value="P:transmembrane transport"/>
    <property type="evidence" value="ECO:0007669"/>
    <property type="project" value="InterPro"/>
</dbReference>
<evidence type="ECO:0000259" key="6">
    <source>
        <dbReference type="PROSITE" id="PS50801"/>
    </source>
</evidence>
<dbReference type="GO" id="GO:0016020">
    <property type="term" value="C:membrane"/>
    <property type="evidence" value="ECO:0007669"/>
    <property type="project" value="UniProtKB-SubCell"/>
</dbReference>
<feature type="transmembrane region" description="Helical" evidence="5">
    <location>
        <begin position="13"/>
        <end position="32"/>
    </location>
</feature>
<feature type="transmembrane region" description="Helical" evidence="5">
    <location>
        <begin position="196"/>
        <end position="216"/>
    </location>
</feature>
<evidence type="ECO:0000313" key="7">
    <source>
        <dbReference type="EMBL" id="CBY07874.1"/>
    </source>
</evidence>
<feature type="transmembrane region" description="Helical" evidence="5">
    <location>
        <begin position="126"/>
        <end position="150"/>
    </location>
</feature>
<dbReference type="PROSITE" id="PS50801">
    <property type="entry name" value="STAS"/>
    <property type="match status" value="1"/>
</dbReference>
<proteinExistence type="predicted"/>
<keyword evidence="8" id="KW-1185">Reference proteome</keyword>
<comment type="subcellular location">
    <subcellularLocation>
        <location evidence="1">Membrane</location>
        <topology evidence="1">Multi-pass membrane protein</topology>
    </subcellularLocation>
</comment>
<dbReference type="AlphaFoldDB" id="E4X6Q0"/>
<evidence type="ECO:0000256" key="2">
    <source>
        <dbReference type="ARBA" id="ARBA00022692"/>
    </source>
</evidence>
<dbReference type="Pfam" id="PF00916">
    <property type="entry name" value="Sulfate_transp"/>
    <property type="match status" value="1"/>
</dbReference>
<organism evidence="7">
    <name type="scientific">Oikopleura dioica</name>
    <name type="common">Tunicate</name>
    <dbReference type="NCBI Taxonomy" id="34765"/>
    <lineage>
        <taxon>Eukaryota</taxon>
        <taxon>Metazoa</taxon>
        <taxon>Chordata</taxon>
        <taxon>Tunicata</taxon>
        <taxon>Appendicularia</taxon>
        <taxon>Copelata</taxon>
        <taxon>Oikopleuridae</taxon>
        <taxon>Oikopleura</taxon>
    </lineage>
</organism>
<reference evidence="7" key="1">
    <citation type="journal article" date="2010" name="Science">
        <title>Plasticity of animal genome architecture unmasked by rapid evolution of a pelagic tunicate.</title>
        <authorList>
            <person name="Denoeud F."/>
            <person name="Henriet S."/>
            <person name="Mungpakdee S."/>
            <person name="Aury J.M."/>
            <person name="Da Silva C."/>
            <person name="Brinkmann H."/>
            <person name="Mikhaleva J."/>
            <person name="Olsen L.C."/>
            <person name="Jubin C."/>
            <person name="Canestro C."/>
            <person name="Bouquet J.M."/>
            <person name="Danks G."/>
            <person name="Poulain J."/>
            <person name="Campsteijn C."/>
            <person name="Adamski M."/>
            <person name="Cross I."/>
            <person name="Yadetie F."/>
            <person name="Muffato M."/>
            <person name="Louis A."/>
            <person name="Butcher S."/>
            <person name="Tsagkogeorga G."/>
            <person name="Konrad A."/>
            <person name="Singh S."/>
            <person name="Jensen M.F."/>
            <person name="Cong E.H."/>
            <person name="Eikeseth-Otteraa H."/>
            <person name="Noel B."/>
            <person name="Anthouard V."/>
            <person name="Porcel B.M."/>
            <person name="Kachouri-Lafond R."/>
            <person name="Nishino A."/>
            <person name="Ugolini M."/>
            <person name="Chourrout P."/>
            <person name="Nishida H."/>
            <person name="Aasland R."/>
            <person name="Huzurbazar S."/>
            <person name="Westhof E."/>
            <person name="Delsuc F."/>
            <person name="Lehrach H."/>
            <person name="Reinhardt R."/>
            <person name="Weissenbach J."/>
            <person name="Roy S.W."/>
            <person name="Artiguenave F."/>
            <person name="Postlethwait J.H."/>
            <person name="Manak J.R."/>
            <person name="Thompson E.M."/>
            <person name="Jaillon O."/>
            <person name="Du Pasquier L."/>
            <person name="Boudinot P."/>
            <person name="Liberles D.A."/>
            <person name="Volff J.N."/>
            <person name="Philippe H."/>
            <person name="Lenhard B."/>
            <person name="Roest Crollius H."/>
            <person name="Wincker P."/>
            <person name="Chourrout D."/>
        </authorList>
    </citation>
    <scope>NUCLEOTIDE SEQUENCE [LARGE SCALE GENOMIC DNA]</scope>
</reference>